<sequence>MKLVRFATSAIAALLSKRDYPVDTVPAECYGITNTIYKLAEAVGYNYTALCTPDSEFMNGYASVQVCIAAYTNTTNTTDSFPDLQSFVNYCLQGPQSTSSATQTTQPVSQTSQDPLSLASVSSVEASASSVLASYASSVSSVSMSSSSAWCSSYSVSYQAVATNCTSSPTVTTAPYVTTVSVTSLPTSTTTSLPGGVNPPRDDHTGAIAGGVVGGVIGLAAVVLAGFLFRKQRHKRLAHKKDTSDVTEKAQLHSDDVKPDRKELQGTDGPQELSEKKPTEMAEMAANEEVARDNLKELPSNEPPGHEMETTENEMAVLDRLARLTDSTTLVSSRSRTDDTPDA</sequence>
<dbReference type="EMBL" id="KN846953">
    <property type="protein sequence ID" value="KIV78851.1"/>
    <property type="molecule type" value="Genomic_DNA"/>
</dbReference>
<keyword evidence="2" id="KW-0472">Membrane</keyword>
<evidence type="ECO:0000313" key="4">
    <source>
        <dbReference type="Proteomes" id="UP000053599"/>
    </source>
</evidence>
<dbReference type="Proteomes" id="UP000053599">
    <property type="component" value="Unassembled WGS sequence"/>
</dbReference>
<name>A0A0D1WUJ0_9EURO</name>
<dbReference type="AlphaFoldDB" id="A0A0D1WUJ0"/>
<organism evidence="3 4">
    <name type="scientific">Exophiala sideris</name>
    <dbReference type="NCBI Taxonomy" id="1016849"/>
    <lineage>
        <taxon>Eukaryota</taxon>
        <taxon>Fungi</taxon>
        <taxon>Dikarya</taxon>
        <taxon>Ascomycota</taxon>
        <taxon>Pezizomycotina</taxon>
        <taxon>Eurotiomycetes</taxon>
        <taxon>Chaetothyriomycetidae</taxon>
        <taxon>Chaetothyriales</taxon>
        <taxon>Herpotrichiellaceae</taxon>
        <taxon>Exophiala</taxon>
    </lineage>
</organism>
<keyword evidence="2" id="KW-1133">Transmembrane helix</keyword>
<dbReference type="HOGENOM" id="CLU_809003_0_0_1"/>
<keyword evidence="2" id="KW-0812">Transmembrane</keyword>
<dbReference type="STRING" id="1016849.A0A0D1WUJ0"/>
<evidence type="ECO:0000256" key="2">
    <source>
        <dbReference type="SAM" id="Phobius"/>
    </source>
</evidence>
<protein>
    <submittedName>
        <fullName evidence="3">Uncharacterized protein</fullName>
    </submittedName>
</protein>
<feature type="compositionally biased region" description="Polar residues" evidence="1">
    <location>
        <begin position="325"/>
        <end position="334"/>
    </location>
</feature>
<feature type="transmembrane region" description="Helical" evidence="2">
    <location>
        <begin position="207"/>
        <end position="229"/>
    </location>
</feature>
<accession>A0A0D1WUJ0</accession>
<gene>
    <name evidence="3" type="ORF">PV11_06460</name>
</gene>
<feature type="compositionally biased region" description="Basic and acidic residues" evidence="1">
    <location>
        <begin position="240"/>
        <end position="265"/>
    </location>
</feature>
<feature type="region of interest" description="Disordered" evidence="1">
    <location>
        <begin position="237"/>
        <end position="343"/>
    </location>
</feature>
<evidence type="ECO:0000256" key="1">
    <source>
        <dbReference type="SAM" id="MobiDB-lite"/>
    </source>
</evidence>
<evidence type="ECO:0000313" key="3">
    <source>
        <dbReference type="EMBL" id="KIV78851.1"/>
    </source>
</evidence>
<reference evidence="3 4" key="1">
    <citation type="submission" date="2015-01" db="EMBL/GenBank/DDBJ databases">
        <title>The Genome Sequence of Exophiala sideris CBS121828.</title>
        <authorList>
            <consortium name="The Broad Institute Genomics Platform"/>
            <person name="Cuomo C."/>
            <person name="de Hoog S."/>
            <person name="Gorbushina A."/>
            <person name="Stielow B."/>
            <person name="Teixiera M."/>
            <person name="Abouelleil A."/>
            <person name="Chapman S.B."/>
            <person name="Priest M."/>
            <person name="Young S.K."/>
            <person name="Wortman J."/>
            <person name="Nusbaum C."/>
            <person name="Birren B."/>
        </authorList>
    </citation>
    <scope>NUCLEOTIDE SEQUENCE [LARGE SCALE GENOMIC DNA]</scope>
    <source>
        <strain evidence="3 4">CBS 121828</strain>
    </source>
</reference>
<dbReference type="OrthoDB" id="4161678at2759"/>
<proteinExistence type="predicted"/>